<feature type="region of interest" description="Disordered" evidence="1">
    <location>
        <begin position="572"/>
        <end position="694"/>
    </location>
</feature>
<evidence type="ECO:0000313" key="3">
    <source>
        <dbReference type="Proteomes" id="UP001140011"/>
    </source>
</evidence>
<feature type="compositionally biased region" description="Polar residues" evidence="1">
    <location>
        <begin position="588"/>
        <end position="598"/>
    </location>
</feature>
<accession>A0A9W8GTI3</accession>
<comment type="caution">
    <text evidence="2">The sequence shown here is derived from an EMBL/GenBank/DDBJ whole genome shotgun (WGS) entry which is preliminary data.</text>
</comment>
<protein>
    <submittedName>
        <fullName evidence="2">Uncharacterized protein</fullName>
    </submittedName>
</protein>
<feature type="region of interest" description="Disordered" evidence="1">
    <location>
        <begin position="525"/>
        <end position="558"/>
    </location>
</feature>
<evidence type="ECO:0000256" key="1">
    <source>
        <dbReference type="SAM" id="MobiDB-lite"/>
    </source>
</evidence>
<dbReference type="EMBL" id="JANBUH010000729">
    <property type="protein sequence ID" value="KAJ2749679.1"/>
    <property type="molecule type" value="Genomic_DNA"/>
</dbReference>
<organism evidence="2 3">
    <name type="scientific">Coemansia pectinata</name>
    <dbReference type="NCBI Taxonomy" id="1052879"/>
    <lineage>
        <taxon>Eukaryota</taxon>
        <taxon>Fungi</taxon>
        <taxon>Fungi incertae sedis</taxon>
        <taxon>Zoopagomycota</taxon>
        <taxon>Kickxellomycotina</taxon>
        <taxon>Kickxellomycetes</taxon>
        <taxon>Kickxellales</taxon>
        <taxon>Kickxellaceae</taxon>
        <taxon>Coemansia</taxon>
    </lineage>
</organism>
<name>A0A9W8GTI3_9FUNG</name>
<evidence type="ECO:0000313" key="2">
    <source>
        <dbReference type="EMBL" id="KAJ2749679.1"/>
    </source>
</evidence>
<sequence length="694" mass="76145">MASSDQFWVVAHGQIMLLDSFVNQAVRHALTKLDLRTRLGRTYERIHKAGASETDFSAELESLYDELAALQPKIQSTFSIVDMLRLRTKANEPSECLRVRSRILDFLRICFSDVLASPVATKRAVHRSNAHTYSAAIRSPTVERYDPAVNSTENYHIWSLIRPAESPRVLVEMFLLLSAQISYLQVENRDPTDPLMVGELWYRLLEDLLGQLGLSAYQFDEYSPKQVLLAFEHVSPAASNRAVLYPSLWKAVNRGHIADFDSNWATLRSLVESFEDSQTELLKRCSPHYFSDCLSKYLRAAIDYLDSPTLDLYNDIRQTGNIPPGFFAIPDKVEYQNTAVSDASCAERLNATTPDPSSTDSLSACAPCAATNSATPMQADTPLAGHQSEGSQLRLTLPNAYTPVGTRQVTLIDVDDVSEASDVEMSPSQHAYVKRQRSNEFALNATPAKTTSQLEQGSRFSASMLDDENVDMENTVVVTSPSAMLSARHNKRVRDSIRNTRAPPVLDFASALGSVTANHAIAVGTDDEGANSQSPKALRTLSDSTMTTPKSQTGENSKIEKPKYVSGWMQGDVEGGGRPHRRRHDIGTSGTPGSTQGVTRRPPPQTVLSPRNIAAAAAAAQRTSGTPERGKKSGIEHLLPPQITPEHQIGPTADAGARSASRYVVRKEEGDTEGGGRKHRKRLRSGLELSHAGF</sequence>
<keyword evidence="3" id="KW-1185">Reference proteome</keyword>
<gene>
    <name evidence="2" type="ORF">GGI19_005534</name>
</gene>
<dbReference type="AlphaFoldDB" id="A0A9W8GTI3"/>
<feature type="compositionally biased region" description="Polar residues" evidence="1">
    <location>
        <begin position="530"/>
        <end position="556"/>
    </location>
</feature>
<proteinExistence type="predicted"/>
<dbReference type="Proteomes" id="UP001140011">
    <property type="component" value="Unassembled WGS sequence"/>
</dbReference>
<dbReference type="OrthoDB" id="5580541at2759"/>
<reference evidence="2" key="1">
    <citation type="submission" date="2022-07" db="EMBL/GenBank/DDBJ databases">
        <title>Phylogenomic reconstructions and comparative analyses of Kickxellomycotina fungi.</title>
        <authorList>
            <person name="Reynolds N.K."/>
            <person name="Stajich J.E."/>
            <person name="Barry K."/>
            <person name="Grigoriev I.V."/>
            <person name="Crous P."/>
            <person name="Smith M.E."/>
        </authorList>
    </citation>
    <scope>NUCLEOTIDE SEQUENCE</scope>
    <source>
        <strain evidence="2">BCRC 34297</strain>
    </source>
</reference>